<gene>
    <name evidence="2" type="ORF">GALMADRAFT_45477</name>
</gene>
<dbReference type="InterPro" id="IPR040648">
    <property type="entry name" value="HMGXB3_CxC4"/>
</dbReference>
<evidence type="ECO:0000313" key="2">
    <source>
        <dbReference type="EMBL" id="KDR73877.1"/>
    </source>
</evidence>
<sequence>FIESVFAAECVISQLTKQLFVVNGWTSASRNVNASINNWYHLDRLTVGSDRIIVCMCPAGRSRASCFHSQFMLEYGQERFPPGDDVPDLDDGIIVFSRYETEDGVYRNLLSVPTRSNPTIKNRAVVEYIGANDGSGIWKCNRDPNLVNCPHVTDARHSFQKHIQLDLGASDPDPPIKRASSNANESVSYHALPPPIWARLPSDPPPPPIHPPSSAPAMIPLNPDSASCFCKPDRVRYNPFLPVEARPCIIYGLGGAWESTIEVQRCHACKRYVGPDCREIGIFNWNNHILATHQLLEDYLNAFTASETPISAWVNVVSRRYKSAGTRPFLTHTPFTSVWFSYARLLQLHGDMKCSLCGPCPEVLIFDGVSLSFNQKNVLSSLKPPTTIHQIESVIREKTVRVRNTQFITDSALRKNIRKILSGASLHLADLSSLDQQISVEFSFLDLLVEDSVESGSSQDEEVQKRNNARREVAKERKRQALLKRFQLIPGVVAGLKKIDQELGTLFELWFGSAAVVQKTVVPSVYRALFIQISAEESALQMINQPSLKRLKEFIIQPTTENQSYLLHIPALYKVLAYEGSHSISGEISATIVAVCRWLYLRAETVRRLLLVHETETPNPTIDVEGADWRMTGCFYEKPQIRYRPQYPHLNEGKKVDPGIEKAGGCRKYYTKYSPRKLTGGIMVPWCTHSVAYGFHCIPIAEGRNDVFSALYTRWEKAPKIILYDFACALQPYCMLREPAFFQDTLFAIDQFHAPDHTKCCPSSFLSTYAQTDSRLALVNSSAGECGNGGLARIRKSVSYMNQEHAIMFTRVFLSIWNRLRISGL</sequence>
<protein>
    <recommendedName>
        <fullName evidence="1">HMG domain-containing protein</fullName>
    </recommendedName>
</protein>
<evidence type="ECO:0000313" key="3">
    <source>
        <dbReference type="Proteomes" id="UP000027222"/>
    </source>
</evidence>
<feature type="domain" description="HMG" evidence="1">
    <location>
        <begin position="212"/>
        <end position="342"/>
    </location>
</feature>
<organism evidence="2 3">
    <name type="scientific">Galerina marginata (strain CBS 339.88)</name>
    <dbReference type="NCBI Taxonomy" id="685588"/>
    <lineage>
        <taxon>Eukaryota</taxon>
        <taxon>Fungi</taxon>
        <taxon>Dikarya</taxon>
        <taxon>Basidiomycota</taxon>
        <taxon>Agaricomycotina</taxon>
        <taxon>Agaricomycetes</taxon>
        <taxon>Agaricomycetidae</taxon>
        <taxon>Agaricales</taxon>
        <taxon>Agaricineae</taxon>
        <taxon>Strophariaceae</taxon>
        <taxon>Galerina</taxon>
    </lineage>
</organism>
<feature type="non-terminal residue" evidence="2">
    <location>
        <position position="1"/>
    </location>
</feature>
<name>A0A067SUZ3_GALM3</name>
<dbReference type="Proteomes" id="UP000027222">
    <property type="component" value="Unassembled WGS sequence"/>
</dbReference>
<reference evidence="3" key="1">
    <citation type="journal article" date="2014" name="Proc. Natl. Acad. Sci. U.S.A.">
        <title>Extensive sampling of basidiomycete genomes demonstrates inadequacy of the white-rot/brown-rot paradigm for wood decay fungi.</title>
        <authorList>
            <person name="Riley R."/>
            <person name="Salamov A.A."/>
            <person name="Brown D.W."/>
            <person name="Nagy L.G."/>
            <person name="Floudas D."/>
            <person name="Held B.W."/>
            <person name="Levasseur A."/>
            <person name="Lombard V."/>
            <person name="Morin E."/>
            <person name="Otillar R."/>
            <person name="Lindquist E.A."/>
            <person name="Sun H."/>
            <person name="LaButti K.M."/>
            <person name="Schmutz J."/>
            <person name="Jabbour D."/>
            <person name="Luo H."/>
            <person name="Baker S.E."/>
            <person name="Pisabarro A.G."/>
            <person name="Walton J.D."/>
            <person name="Blanchette R.A."/>
            <person name="Henrissat B."/>
            <person name="Martin F."/>
            <person name="Cullen D."/>
            <person name="Hibbett D.S."/>
            <person name="Grigoriev I.V."/>
        </authorList>
    </citation>
    <scope>NUCLEOTIDE SEQUENCE [LARGE SCALE GENOMIC DNA]</scope>
    <source>
        <strain evidence="3">CBS 339.88</strain>
    </source>
</reference>
<dbReference type="Pfam" id="PF18717">
    <property type="entry name" value="CxC4"/>
    <property type="match status" value="1"/>
</dbReference>
<dbReference type="EMBL" id="KL142384">
    <property type="protein sequence ID" value="KDR73877.1"/>
    <property type="molecule type" value="Genomic_DNA"/>
</dbReference>
<proteinExistence type="predicted"/>
<dbReference type="PANTHER" id="PTHR34305:SF1">
    <property type="entry name" value="SWIM-TYPE DOMAIN-CONTAINING PROTEIN"/>
    <property type="match status" value="1"/>
</dbReference>
<dbReference type="OrthoDB" id="5598737at2759"/>
<dbReference type="AlphaFoldDB" id="A0A067SUZ3"/>
<feature type="non-terminal residue" evidence="2">
    <location>
        <position position="825"/>
    </location>
</feature>
<keyword evidence="3" id="KW-1185">Reference proteome</keyword>
<evidence type="ECO:0000259" key="1">
    <source>
        <dbReference type="Pfam" id="PF18717"/>
    </source>
</evidence>
<accession>A0A067SUZ3</accession>
<dbReference type="HOGENOM" id="CLU_017505_0_0_1"/>
<dbReference type="PANTHER" id="PTHR34305">
    <property type="entry name" value="EXPRESSED PROTEIN"/>
    <property type="match status" value="1"/>
</dbReference>